<comment type="caution">
    <text evidence="1">The sequence shown here is derived from an EMBL/GenBank/DDBJ whole genome shotgun (WGS) entry which is preliminary data.</text>
</comment>
<organism evidence="1 2">
    <name type="scientific">Rhinolophus ferrumequinum</name>
    <name type="common">Greater horseshoe bat</name>
    <dbReference type="NCBI Taxonomy" id="59479"/>
    <lineage>
        <taxon>Eukaryota</taxon>
        <taxon>Metazoa</taxon>
        <taxon>Chordata</taxon>
        <taxon>Craniata</taxon>
        <taxon>Vertebrata</taxon>
        <taxon>Euteleostomi</taxon>
        <taxon>Mammalia</taxon>
        <taxon>Eutheria</taxon>
        <taxon>Laurasiatheria</taxon>
        <taxon>Chiroptera</taxon>
        <taxon>Yinpterochiroptera</taxon>
        <taxon>Rhinolophoidea</taxon>
        <taxon>Rhinolophidae</taxon>
        <taxon>Rhinolophinae</taxon>
        <taxon>Rhinolophus</taxon>
    </lineage>
</organism>
<proteinExistence type="predicted"/>
<dbReference type="AlphaFoldDB" id="A0A7J7YSA2"/>
<evidence type="ECO:0000313" key="2">
    <source>
        <dbReference type="Proteomes" id="UP000585614"/>
    </source>
</evidence>
<evidence type="ECO:0000313" key="1">
    <source>
        <dbReference type="EMBL" id="KAF6364688.1"/>
    </source>
</evidence>
<accession>A0A7J7YSA2</accession>
<name>A0A7J7YSA2_RHIFE</name>
<dbReference type="EMBL" id="JACAGC010000005">
    <property type="protein sequence ID" value="KAF6364688.1"/>
    <property type="molecule type" value="Genomic_DNA"/>
</dbReference>
<protein>
    <submittedName>
        <fullName evidence="1">Uncharacterized protein</fullName>
    </submittedName>
</protein>
<gene>
    <name evidence="1" type="ORF">mRhiFer1_009817</name>
</gene>
<dbReference type="Proteomes" id="UP000585614">
    <property type="component" value="Unassembled WGS sequence"/>
</dbReference>
<reference evidence="1 2" key="1">
    <citation type="journal article" date="2020" name="Nature">
        <title>Six reference-quality genomes reveal evolution of bat adaptations.</title>
        <authorList>
            <person name="Jebb D."/>
            <person name="Huang Z."/>
            <person name="Pippel M."/>
            <person name="Hughes G.M."/>
            <person name="Lavrichenko K."/>
            <person name="Devanna P."/>
            <person name="Winkler S."/>
            <person name="Jermiin L.S."/>
            <person name="Skirmuntt E.C."/>
            <person name="Katzourakis A."/>
            <person name="Burkitt-Gray L."/>
            <person name="Ray D.A."/>
            <person name="Sullivan K.A.M."/>
            <person name="Roscito J.G."/>
            <person name="Kirilenko B.M."/>
            <person name="Davalos L.M."/>
            <person name="Corthals A.P."/>
            <person name="Power M.L."/>
            <person name="Jones G."/>
            <person name="Ransome R.D."/>
            <person name="Dechmann D.K.N."/>
            <person name="Locatelli A.G."/>
            <person name="Puechmaille S.J."/>
            <person name="Fedrigo O."/>
            <person name="Jarvis E.D."/>
            <person name="Hiller M."/>
            <person name="Vernes S.C."/>
            <person name="Myers E.W."/>
            <person name="Teeling E.C."/>
        </authorList>
    </citation>
    <scope>NUCLEOTIDE SEQUENCE [LARGE SCALE GENOMIC DNA]</scope>
    <source>
        <strain evidence="1">MRhiFer1</strain>
        <tissue evidence="1">Lung</tissue>
    </source>
</reference>
<sequence>MEKGTVNTWKVLGRAQVVCTAQIQTDVSRSGRLRASRTGVYLSEGQRTSLDRVPLNGWDESVQEVVVSVIDSRAKDKVKIRSVLVCETFTSRIEDINYTDVNIWLLPRPTALKTVQTLPEAVSITASPGPTVRKS</sequence>